<reference evidence="1" key="1">
    <citation type="journal article" date="2023" name="Mol. Phylogenet. Evol.">
        <title>Genome-scale phylogeny and comparative genomics of the fungal order Sordariales.</title>
        <authorList>
            <person name="Hensen N."/>
            <person name="Bonometti L."/>
            <person name="Westerberg I."/>
            <person name="Brannstrom I.O."/>
            <person name="Guillou S."/>
            <person name="Cros-Aarteil S."/>
            <person name="Calhoun S."/>
            <person name="Haridas S."/>
            <person name="Kuo A."/>
            <person name="Mondo S."/>
            <person name="Pangilinan J."/>
            <person name="Riley R."/>
            <person name="LaButti K."/>
            <person name="Andreopoulos B."/>
            <person name="Lipzen A."/>
            <person name="Chen C."/>
            <person name="Yan M."/>
            <person name="Daum C."/>
            <person name="Ng V."/>
            <person name="Clum A."/>
            <person name="Steindorff A."/>
            <person name="Ohm R.A."/>
            <person name="Martin F."/>
            <person name="Silar P."/>
            <person name="Natvig D.O."/>
            <person name="Lalanne C."/>
            <person name="Gautier V."/>
            <person name="Ament-Velasquez S.L."/>
            <person name="Kruys A."/>
            <person name="Hutchinson M.I."/>
            <person name="Powell A.J."/>
            <person name="Barry K."/>
            <person name="Miller A.N."/>
            <person name="Grigoriev I.V."/>
            <person name="Debuchy R."/>
            <person name="Gladieux P."/>
            <person name="Hiltunen Thoren M."/>
            <person name="Johannesson H."/>
        </authorList>
    </citation>
    <scope>NUCLEOTIDE SEQUENCE</scope>
    <source>
        <strain evidence="1">PSN309</strain>
    </source>
</reference>
<proteinExistence type="predicted"/>
<dbReference type="EMBL" id="MU864473">
    <property type="protein sequence ID" value="KAK4184818.1"/>
    <property type="molecule type" value="Genomic_DNA"/>
</dbReference>
<dbReference type="Proteomes" id="UP001302126">
    <property type="component" value="Unassembled WGS sequence"/>
</dbReference>
<evidence type="ECO:0000313" key="2">
    <source>
        <dbReference type="Proteomes" id="UP001302126"/>
    </source>
</evidence>
<evidence type="ECO:0000313" key="1">
    <source>
        <dbReference type="EMBL" id="KAK4184818.1"/>
    </source>
</evidence>
<sequence length="271" mass="30409">MGPTAARGNLTAGPDVTCGEEIQLLLQHKIIYADYLERGHDPSTCAGKEKAFGMERSVRNNLLQLVHSNNSPFILYSALDSVLDNIAGYPNSDDREVHKQLALHVAACLNTYEETYDASRTENLYTLDMALMVQKDVVRKLVDMATRAASFLVSEREFFSSFHMACVCKRIIEHLDGTLIVFDRPIDPGYRQRKRMLLWILAYSTAQVTAGEVPSNDFANGVMKRLRRKYGYRIPPREELDNAALAISWANTAETEGSEIILEDLPMGIFG</sequence>
<name>A0AAN6WMG1_9PEZI</name>
<keyword evidence="2" id="KW-1185">Reference proteome</keyword>
<accession>A0AAN6WMG1</accession>
<protein>
    <submittedName>
        <fullName evidence="1">Uncharacterized protein</fullName>
    </submittedName>
</protein>
<organism evidence="1 2">
    <name type="scientific">Podospora australis</name>
    <dbReference type="NCBI Taxonomy" id="1536484"/>
    <lineage>
        <taxon>Eukaryota</taxon>
        <taxon>Fungi</taxon>
        <taxon>Dikarya</taxon>
        <taxon>Ascomycota</taxon>
        <taxon>Pezizomycotina</taxon>
        <taxon>Sordariomycetes</taxon>
        <taxon>Sordariomycetidae</taxon>
        <taxon>Sordariales</taxon>
        <taxon>Podosporaceae</taxon>
        <taxon>Podospora</taxon>
    </lineage>
</organism>
<comment type="caution">
    <text evidence="1">The sequence shown here is derived from an EMBL/GenBank/DDBJ whole genome shotgun (WGS) entry which is preliminary data.</text>
</comment>
<reference evidence="1" key="2">
    <citation type="submission" date="2023-05" db="EMBL/GenBank/DDBJ databases">
        <authorList>
            <consortium name="Lawrence Berkeley National Laboratory"/>
            <person name="Steindorff A."/>
            <person name="Hensen N."/>
            <person name="Bonometti L."/>
            <person name="Westerberg I."/>
            <person name="Brannstrom I.O."/>
            <person name="Guillou S."/>
            <person name="Cros-Aarteil S."/>
            <person name="Calhoun S."/>
            <person name="Haridas S."/>
            <person name="Kuo A."/>
            <person name="Mondo S."/>
            <person name="Pangilinan J."/>
            <person name="Riley R."/>
            <person name="Labutti K."/>
            <person name="Andreopoulos B."/>
            <person name="Lipzen A."/>
            <person name="Chen C."/>
            <person name="Yanf M."/>
            <person name="Daum C."/>
            <person name="Ng V."/>
            <person name="Clum A."/>
            <person name="Ohm R."/>
            <person name="Martin F."/>
            <person name="Silar P."/>
            <person name="Natvig D."/>
            <person name="Lalanne C."/>
            <person name="Gautier V."/>
            <person name="Ament-Velasquez S.L."/>
            <person name="Kruys A."/>
            <person name="Hutchinson M.I."/>
            <person name="Powell A.J."/>
            <person name="Barry K."/>
            <person name="Miller A.N."/>
            <person name="Grigoriev I.V."/>
            <person name="Debuchy R."/>
            <person name="Gladieux P."/>
            <person name="Thoren M.H."/>
            <person name="Johannesson H."/>
        </authorList>
    </citation>
    <scope>NUCLEOTIDE SEQUENCE</scope>
    <source>
        <strain evidence="1">PSN309</strain>
    </source>
</reference>
<gene>
    <name evidence="1" type="ORF">QBC35DRAFT_454898</name>
</gene>
<dbReference type="AlphaFoldDB" id="A0AAN6WMG1"/>